<dbReference type="PANTHER" id="PTHR32116:SF20">
    <property type="entry name" value="HEXOSYLTRANSFERASE GAUT11"/>
    <property type="match status" value="1"/>
</dbReference>
<dbReference type="InterPro" id="IPR029044">
    <property type="entry name" value="Nucleotide-diphossugar_trans"/>
</dbReference>
<dbReference type="GO" id="GO:0000139">
    <property type="term" value="C:Golgi membrane"/>
    <property type="evidence" value="ECO:0007669"/>
    <property type="project" value="UniProtKB-SubCell"/>
</dbReference>
<dbReference type="Gene3D" id="3.90.550.10">
    <property type="entry name" value="Spore Coat Polysaccharide Biosynthesis Protein SpsA, Chain A"/>
    <property type="match status" value="1"/>
</dbReference>
<keyword evidence="5" id="KW-0808">Transferase</keyword>
<keyword evidence="4 13" id="KW-0328">Glycosyltransferase</keyword>
<dbReference type="Pfam" id="PF01501">
    <property type="entry name" value="Glyco_transf_8"/>
    <property type="match status" value="1"/>
</dbReference>
<comment type="subcellular location">
    <subcellularLocation>
        <location evidence="1 13">Golgi apparatus membrane</location>
        <topology evidence="1 13">Single-pass type II membrane protein</topology>
    </subcellularLocation>
</comment>
<dbReference type="OMA" id="HEDHVEQ"/>
<dbReference type="InterPro" id="IPR002495">
    <property type="entry name" value="Glyco_trans_8"/>
</dbReference>
<evidence type="ECO:0000256" key="8">
    <source>
        <dbReference type="ARBA" id="ARBA00022989"/>
    </source>
</evidence>
<gene>
    <name evidence="14" type="ORF">KI387_001513</name>
</gene>
<dbReference type="Proteomes" id="UP000824469">
    <property type="component" value="Unassembled WGS sequence"/>
</dbReference>
<evidence type="ECO:0000256" key="11">
    <source>
        <dbReference type="ARBA" id="ARBA00023180"/>
    </source>
</evidence>
<dbReference type="GO" id="GO:0071555">
    <property type="term" value="P:cell wall organization"/>
    <property type="evidence" value="ECO:0007669"/>
    <property type="project" value="UniProtKB-KW"/>
</dbReference>
<keyword evidence="8 13" id="KW-1133">Transmembrane helix</keyword>
<evidence type="ECO:0000256" key="1">
    <source>
        <dbReference type="ARBA" id="ARBA00004323"/>
    </source>
</evidence>
<dbReference type="AlphaFoldDB" id="A0AA38LP04"/>
<protein>
    <recommendedName>
        <fullName evidence="13">Hexosyltransferase</fullName>
        <ecNumber evidence="13">2.4.1.-</ecNumber>
    </recommendedName>
</protein>
<keyword evidence="15" id="KW-1185">Reference proteome</keyword>
<feature type="non-terminal residue" evidence="14">
    <location>
        <position position="563"/>
    </location>
</feature>
<comment type="pathway">
    <text evidence="2 13">Glycan metabolism; pectin biosynthesis.</text>
</comment>
<evidence type="ECO:0000256" key="2">
    <source>
        <dbReference type="ARBA" id="ARBA00004877"/>
    </source>
</evidence>
<comment type="similarity">
    <text evidence="3 13">Belongs to the glycosyltransferase 8 family.</text>
</comment>
<keyword evidence="12 13" id="KW-0961">Cell wall biogenesis/degradation</keyword>
<evidence type="ECO:0000256" key="13">
    <source>
        <dbReference type="RuleBase" id="RU362027"/>
    </source>
</evidence>
<evidence type="ECO:0000256" key="5">
    <source>
        <dbReference type="ARBA" id="ARBA00022679"/>
    </source>
</evidence>
<evidence type="ECO:0000256" key="10">
    <source>
        <dbReference type="ARBA" id="ARBA00023136"/>
    </source>
</evidence>
<dbReference type="PANTHER" id="PTHR32116">
    <property type="entry name" value="GALACTURONOSYLTRANSFERASE 4-RELATED"/>
    <property type="match status" value="1"/>
</dbReference>
<sequence length="563" mass="64970">ETLRDPEELSFSLNVLWIGRGSLADPSGNAVERMKTMRRRAVARSQCSPRIWALFLLIIPLLLFTYYNYQYTPPQLDQSQVDGLRRDILTKSTEFMAEMLNADSFSRQLGDQMTLAKAYIVIAKESNNLQLAWELSNQIRSCQLLLSEASIRGIPVTLEEAKPLIRELSSLIYQAKDLHYDSATMIMKLKAHMHSVEERINAATVQSTTFGQLAMEALPKGLYCLGIRLTTEYSKDSNIQKDVNDQKSSPRLVDNNLYHFCIFSDNTIATSVVVNSTVCNADHPKQLVFHIVTDDINYKAMQAWFSMNDFKGAAIEVQCVDEFTWLNASYVPILKQLQDAEMRVHFFTGLQDASNVPKFRNPKYLSMLNNLRFYIPEIYPTLDRVVFLDDDVVVQKDLTPLFSIDLHGNVNGAVETCLEKFHRYHKYLNFTHPNIHSRFDPNACGWAFGMNVFDLVTWKKANVTSQYHYWQEQNVDRTLWKFGTLPPGLLTFYGRTEPLDRRWHVLGLGYDPNIDEKRIESGAVVHYNGNMKPWLKLAMPRYKHIWENYVNYSHPLLQRCITS</sequence>
<dbReference type="InterPro" id="IPR029993">
    <property type="entry name" value="GAUT"/>
</dbReference>
<keyword evidence="9 13" id="KW-0333">Golgi apparatus</keyword>
<dbReference type="FunFam" id="3.90.550.10:FF:000056">
    <property type="entry name" value="Hexosyltransferase"/>
    <property type="match status" value="1"/>
</dbReference>
<reference evidence="14 15" key="1">
    <citation type="journal article" date="2021" name="Nat. Plants">
        <title>The Taxus genome provides insights into paclitaxel biosynthesis.</title>
        <authorList>
            <person name="Xiong X."/>
            <person name="Gou J."/>
            <person name="Liao Q."/>
            <person name="Li Y."/>
            <person name="Zhou Q."/>
            <person name="Bi G."/>
            <person name="Li C."/>
            <person name="Du R."/>
            <person name="Wang X."/>
            <person name="Sun T."/>
            <person name="Guo L."/>
            <person name="Liang H."/>
            <person name="Lu P."/>
            <person name="Wu Y."/>
            <person name="Zhang Z."/>
            <person name="Ro D.K."/>
            <person name="Shang Y."/>
            <person name="Huang S."/>
            <person name="Yan J."/>
        </authorList>
    </citation>
    <scope>NUCLEOTIDE SEQUENCE [LARGE SCALE GENOMIC DNA]</scope>
    <source>
        <strain evidence="14">Ta-2019</strain>
    </source>
</reference>
<evidence type="ECO:0000256" key="3">
    <source>
        <dbReference type="ARBA" id="ARBA00006351"/>
    </source>
</evidence>
<dbReference type="Pfam" id="PF25557">
    <property type="entry name" value="GAUT_1"/>
    <property type="match status" value="1"/>
</dbReference>
<dbReference type="EMBL" id="JAHRHJ020000001">
    <property type="protein sequence ID" value="KAH9329405.1"/>
    <property type="molecule type" value="Genomic_DNA"/>
</dbReference>
<organism evidence="14 15">
    <name type="scientific">Taxus chinensis</name>
    <name type="common">Chinese yew</name>
    <name type="synonym">Taxus wallichiana var. chinensis</name>
    <dbReference type="NCBI Taxonomy" id="29808"/>
    <lineage>
        <taxon>Eukaryota</taxon>
        <taxon>Viridiplantae</taxon>
        <taxon>Streptophyta</taxon>
        <taxon>Embryophyta</taxon>
        <taxon>Tracheophyta</taxon>
        <taxon>Spermatophyta</taxon>
        <taxon>Pinopsida</taxon>
        <taxon>Pinidae</taxon>
        <taxon>Conifers II</taxon>
        <taxon>Cupressales</taxon>
        <taxon>Taxaceae</taxon>
        <taxon>Taxus</taxon>
    </lineage>
</organism>
<evidence type="ECO:0000313" key="14">
    <source>
        <dbReference type="EMBL" id="KAH9329405.1"/>
    </source>
</evidence>
<evidence type="ECO:0000256" key="4">
    <source>
        <dbReference type="ARBA" id="ARBA00022676"/>
    </source>
</evidence>
<proteinExistence type="inferred from homology"/>
<accession>A0AA38LP04</accession>
<evidence type="ECO:0000256" key="9">
    <source>
        <dbReference type="ARBA" id="ARBA00023034"/>
    </source>
</evidence>
<dbReference type="EC" id="2.4.1.-" evidence="13"/>
<evidence type="ECO:0000256" key="12">
    <source>
        <dbReference type="ARBA" id="ARBA00023316"/>
    </source>
</evidence>
<dbReference type="SUPFAM" id="SSF53448">
    <property type="entry name" value="Nucleotide-diphospho-sugar transferases"/>
    <property type="match status" value="1"/>
</dbReference>
<evidence type="ECO:0000313" key="15">
    <source>
        <dbReference type="Proteomes" id="UP000824469"/>
    </source>
</evidence>
<keyword evidence="10 13" id="KW-0472">Membrane</keyword>
<comment type="caution">
    <text evidence="14">The sequence shown here is derived from an EMBL/GenBank/DDBJ whole genome shotgun (WGS) entry which is preliminary data.</text>
</comment>
<feature type="transmembrane region" description="Helical" evidence="13">
    <location>
        <begin position="47"/>
        <end position="69"/>
    </location>
</feature>
<evidence type="ECO:0000256" key="7">
    <source>
        <dbReference type="ARBA" id="ARBA00022968"/>
    </source>
</evidence>
<keyword evidence="6 13" id="KW-0812">Transmembrane</keyword>
<dbReference type="GO" id="GO:0047262">
    <property type="term" value="F:polygalacturonate 4-alpha-galacturonosyltransferase activity"/>
    <property type="evidence" value="ECO:0007669"/>
    <property type="project" value="InterPro"/>
</dbReference>
<dbReference type="CDD" id="cd06429">
    <property type="entry name" value="GT8_like_1"/>
    <property type="match status" value="1"/>
</dbReference>
<name>A0AA38LP04_TAXCH</name>
<keyword evidence="7" id="KW-0735">Signal-anchor</keyword>
<keyword evidence="11" id="KW-0325">Glycoprotein</keyword>
<evidence type="ECO:0000256" key="6">
    <source>
        <dbReference type="ARBA" id="ARBA00022692"/>
    </source>
</evidence>